<keyword evidence="4" id="KW-1185">Reference proteome</keyword>
<dbReference type="EMBL" id="WEGK01000005">
    <property type="protein sequence ID" value="MQY20064.1"/>
    <property type="molecule type" value="Genomic_DNA"/>
</dbReference>
<evidence type="ECO:0000256" key="2">
    <source>
        <dbReference type="SAM" id="Phobius"/>
    </source>
</evidence>
<feature type="transmembrane region" description="Helical" evidence="2">
    <location>
        <begin position="223"/>
        <end position="244"/>
    </location>
</feature>
<dbReference type="RefSeq" id="WP_153410745.1">
    <property type="nucleotide sequence ID" value="NZ_WEGK01000005.1"/>
</dbReference>
<dbReference type="SUPFAM" id="SSF53822">
    <property type="entry name" value="Periplasmic binding protein-like I"/>
    <property type="match status" value="1"/>
</dbReference>
<evidence type="ECO:0000256" key="1">
    <source>
        <dbReference type="SAM" id="MobiDB-lite"/>
    </source>
</evidence>
<dbReference type="OrthoDB" id="3440574at2"/>
<protein>
    <submittedName>
        <fullName evidence="3">Uncharacterized protein</fullName>
    </submittedName>
</protein>
<name>A0A7K0D5F9_9NOCA</name>
<dbReference type="Proteomes" id="UP000438448">
    <property type="component" value="Unassembled WGS sequence"/>
</dbReference>
<feature type="region of interest" description="Disordered" evidence="1">
    <location>
        <begin position="936"/>
        <end position="956"/>
    </location>
</feature>
<organism evidence="3 4">
    <name type="scientific">Nocardia macrotermitis</name>
    <dbReference type="NCBI Taxonomy" id="2585198"/>
    <lineage>
        <taxon>Bacteria</taxon>
        <taxon>Bacillati</taxon>
        <taxon>Actinomycetota</taxon>
        <taxon>Actinomycetes</taxon>
        <taxon>Mycobacteriales</taxon>
        <taxon>Nocardiaceae</taxon>
        <taxon>Nocardia</taxon>
    </lineage>
</organism>
<keyword evidence="2" id="KW-1133">Transmembrane helix</keyword>
<evidence type="ECO:0000313" key="4">
    <source>
        <dbReference type="Proteomes" id="UP000438448"/>
    </source>
</evidence>
<reference evidence="3 4" key="1">
    <citation type="submission" date="2019-10" db="EMBL/GenBank/DDBJ databases">
        <title>Nocardia macrotermitis sp. nov. and Nocardia aurantia sp. nov., isolated from the gut of fungus growing-termite Macrotermes natalensis.</title>
        <authorList>
            <person name="Benndorf R."/>
            <person name="Schwitalla J."/>
            <person name="Martin K."/>
            <person name="De Beer W."/>
            <person name="Kaster A.-K."/>
            <person name="Vollmers J."/>
            <person name="Poulsen M."/>
            <person name="Beemelmanns C."/>
        </authorList>
    </citation>
    <scope>NUCLEOTIDE SEQUENCE [LARGE SCALE GENOMIC DNA]</scope>
    <source>
        <strain evidence="3 4">RB20</strain>
    </source>
</reference>
<feature type="compositionally biased region" description="Basic and acidic residues" evidence="1">
    <location>
        <begin position="112"/>
        <end position="134"/>
    </location>
</feature>
<gene>
    <name evidence="3" type="ORF">NRB20_31590</name>
</gene>
<dbReference type="AlphaFoldDB" id="A0A7K0D5F9"/>
<keyword evidence="2" id="KW-0472">Membrane</keyword>
<accession>A0A7K0D5F9</accession>
<feature type="region of interest" description="Disordered" evidence="1">
    <location>
        <begin position="110"/>
        <end position="135"/>
    </location>
</feature>
<keyword evidence="2" id="KW-0812">Transmembrane</keyword>
<proteinExistence type="predicted"/>
<feature type="transmembrane region" description="Helical" evidence="2">
    <location>
        <begin position="452"/>
        <end position="473"/>
    </location>
</feature>
<sequence length="956" mass="105290">MSEFEGADLFYRLIGALFIRQRGDWPRELDETKKGKLYWHGGYPKAERTKSQGLPMLCLVQPDESASDAMVTRINALLGEARAGRRSASPPHARLRDFLGAETTSAIEEDAQAAKDARAQENSADPDRARDSRAETWSTTDVKVVRDLLLQARTLLSDSRGQFGRRLRFPLFSLVILLMDSSSDANAPDDKGWRLRLFRQQGPMRQIETAVQTVDKEVAAGRFWWRLSLWGMYLVTLGLFRLVLTGRIPLLSGRYRWFMRQPHLAPELSGTFTRFAERVTDWENEDPEYVARLLMNAFLEDLRRSYRLPWWKAGGTRRMTYPVLLLDAAALAAGGDRILRLVNVIRNQTGLFDPLLIVAIGPDVQPNPGRRERDHLEVESATEAVTAYTNWRKQLPESRMARSDSAWYLLFDVSESAGAAGTSGRGTFANYNLSTVEEIASIRPPLWARGSVRGSVVGLVVVLVAAGLSLAVVQRSRNHCWTLDLHPTLDRNGSECIGITDGSHNLFQPSDAASGQAEHVIYQQNLEAAKLHAQQPNRPYVTIAEVEATTSSDGSPDGLTAERESLEGVATAQRRQLDQSGDADPIVRVLLVNAGQGMQQAANVARRLGEYAVRDPSLIGVIGLDMSSAPTMDMVHALSAAGLPMVASTLSVERVGTGHPMYFQVAPTNTTEAQVVAAFAADRAGKDASIPRSVRIYYSEDPADIYSSDLRYAAQKAFGDKGFQVQSTSFPPGRATRVGQDTCGYHGFVFFAGRGVPDYGDFLDGATKCSSPAIFIGDDDVSRYVADTEKRMQYRAVDFDYVSFAFAPPIRDRHGAEVDFYEELEKLFDFEKHPETGRSLDGHAALAYDAAEVIITAVSYLRTGPDELPITPGTVWREITDIHDAENQHLQIDGVSGTVDYGGDITRQVPKDKPVDIVQVHQGKVNGEIVGFCGSSKGHQPSSWCPPLTSRSGSDG</sequence>
<comment type="caution">
    <text evidence="3">The sequence shown here is derived from an EMBL/GenBank/DDBJ whole genome shotgun (WGS) entry which is preliminary data.</text>
</comment>
<dbReference type="InterPro" id="IPR028082">
    <property type="entry name" value="Peripla_BP_I"/>
</dbReference>
<dbReference type="Gene3D" id="3.40.50.2300">
    <property type="match status" value="2"/>
</dbReference>
<evidence type="ECO:0000313" key="3">
    <source>
        <dbReference type="EMBL" id="MQY20064.1"/>
    </source>
</evidence>
<feature type="compositionally biased region" description="Polar residues" evidence="1">
    <location>
        <begin position="937"/>
        <end position="956"/>
    </location>
</feature>